<name>A0A644VSU0_9ZZZZ</name>
<dbReference type="GO" id="GO:0016020">
    <property type="term" value="C:membrane"/>
    <property type="evidence" value="ECO:0007669"/>
    <property type="project" value="GOC"/>
</dbReference>
<reference evidence="7" key="1">
    <citation type="submission" date="2019-08" db="EMBL/GenBank/DDBJ databases">
        <authorList>
            <person name="Kucharzyk K."/>
            <person name="Murdoch R.W."/>
            <person name="Higgins S."/>
            <person name="Loffler F."/>
        </authorList>
    </citation>
    <scope>NUCLEOTIDE SEQUENCE</scope>
</reference>
<gene>
    <name evidence="7" type="primary">cpdA_35</name>
    <name evidence="7" type="ORF">SDC9_40432</name>
</gene>
<dbReference type="EC" id="3.1.4.53" evidence="7"/>
<protein>
    <submittedName>
        <fullName evidence="7">3',5'-cyclic adenosine monophosphate phosphodiesterase CpdA</fullName>
        <ecNumber evidence="7">3.1.4.53</ecNumber>
    </submittedName>
</protein>
<evidence type="ECO:0000313" key="7">
    <source>
        <dbReference type="EMBL" id="MPL94280.1"/>
    </source>
</evidence>
<evidence type="ECO:0000259" key="6">
    <source>
        <dbReference type="Pfam" id="PF00149"/>
    </source>
</evidence>
<evidence type="ECO:0000256" key="1">
    <source>
        <dbReference type="ARBA" id="ARBA00022475"/>
    </source>
</evidence>
<keyword evidence="4" id="KW-0472">Membrane</keyword>
<keyword evidence="5" id="KW-0464">Manganese</keyword>
<dbReference type="GO" id="GO:0009245">
    <property type="term" value="P:lipid A biosynthetic process"/>
    <property type="evidence" value="ECO:0007669"/>
    <property type="project" value="TreeGrafter"/>
</dbReference>
<keyword evidence="2" id="KW-0997">Cell inner membrane</keyword>
<dbReference type="InterPro" id="IPR029052">
    <property type="entry name" value="Metallo-depent_PP-like"/>
</dbReference>
<dbReference type="GO" id="GO:0046872">
    <property type="term" value="F:metal ion binding"/>
    <property type="evidence" value="ECO:0007669"/>
    <property type="project" value="UniProtKB-KW"/>
</dbReference>
<dbReference type="Gene3D" id="3.60.21.10">
    <property type="match status" value="2"/>
</dbReference>
<dbReference type="GO" id="GO:0004115">
    <property type="term" value="F:3',5'-cyclic-AMP phosphodiesterase activity"/>
    <property type="evidence" value="ECO:0007669"/>
    <property type="project" value="UniProtKB-EC"/>
</dbReference>
<evidence type="ECO:0000256" key="3">
    <source>
        <dbReference type="ARBA" id="ARBA00022723"/>
    </source>
</evidence>
<organism evidence="7">
    <name type="scientific">bioreactor metagenome</name>
    <dbReference type="NCBI Taxonomy" id="1076179"/>
    <lineage>
        <taxon>unclassified sequences</taxon>
        <taxon>metagenomes</taxon>
        <taxon>ecological metagenomes</taxon>
    </lineage>
</organism>
<dbReference type="GO" id="GO:0008758">
    <property type="term" value="F:UDP-2,3-diacylglucosamine hydrolase activity"/>
    <property type="evidence" value="ECO:0007669"/>
    <property type="project" value="TreeGrafter"/>
</dbReference>
<accession>A0A644VSU0</accession>
<dbReference type="Pfam" id="PF00149">
    <property type="entry name" value="Metallophos"/>
    <property type="match status" value="1"/>
</dbReference>
<evidence type="ECO:0000256" key="2">
    <source>
        <dbReference type="ARBA" id="ARBA00022519"/>
    </source>
</evidence>
<dbReference type="SUPFAM" id="SSF56300">
    <property type="entry name" value="Metallo-dependent phosphatases"/>
    <property type="match status" value="1"/>
</dbReference>
<keyword evidence="7" id="KW-0378">Hydrolase</keyword>
<dbReference type="AlphaFoldDB" id="A0A644VSU0"/>
<comment type="caution">
    <text evidence="7">The sequence shown here is derived from an EMBL/GenBank/DDBJ whole genome shotgun (WGS) entry which is preliminary data.</text>
</comment>
<dbReference type="InterPro" id="IPR004843">
    <property type="entry name" value="Calcineurin-like_PHP"/>
</dbReference>
<dbReference type="InterPro" id="IPR043461">
    <property type="entry name" value="LpxH-like"/>
</dbReference>
<evidence type="ECO:0000256" key="5">
    <source>
        <dbReference type="ARBA" id="ARBA00023211"/>
    </source>
</evidence>
<evidence type="ECO:0000256" key="4">
    <source>
        <dbReference type="ARBA" id="ARBA00023136"/>
    </source>
</evidence>
<keyword evidence="3" id="KW-0479">Metal-binding</keyword>
<dbReference type="EMBL" id="VSSQ01000422">
    <property type="protein sequence ID" value="MPL94280.1"/>
    <property type="molecule type" value="Genomic_DNA"/>
</dbReference>
<dbReference type="PROSITE" id="PS51257">
    <property type="entry name" value="PROKAR_LIPOPROTEIN"/>
    <property type="match status" value="1"/>
</dbReference>
<feature type="domain" description="Calcineurin-like phosphoesterase" evidence="6">
    <location>
        <begin position="46"/>
        <end position="161"/>
    </location>
</feature>
<dbReference type="PANTHER" id="PTHR34990">
    <property type="entry name" value="UDP-2,3-DIACYLGLUCOSAMINE HYDROLASE-RELATED"/>
    <property type="match status" value="1"/>
</dbReference>
<proteinExistence type="predicted"/>
<sequence length="455" mass="51409">MKKSYFLPLGVALILGFVSCNEANEEPVVVNPFDTISVSSNDARDKIVVISDLHLGNDLSYSENVKHLQRLEEFLNEVRSSATIRELVLGGDIFDDWYVPTRIDAYGDGSQADFIRKTVAANQGVFNVLNGIIKDGKIRLTYIPGNHDMGFTAESVDVALPGVNQARDSEVKYGIGTYNPEGYPQIAIEHGHRYDFFCAMTPNANEEDAPGATLPPGYFFARIAANSFTDPTTMQEATKVPLVMLNDQANAEQRSKYIYYNLWKTVMEEVIYVKDDFSEPIIKTNVGNYTKTYSINDILPKNSAVDGSIQINLYNGIFTQDNWNERLKYNNVDVLTVIDTAIVGSLHTTFIDEQSNVQYFSNSNSSARLVVFGHTHEPMIKSYVNLDKEPCLYVNSGTWEDQKTRDKNAPIDQDRLKMHFVIISPIQSDKKKLQVSLNQYRYGKHVLMEREELRL</sequence>
<keyword evidence="1" id="KW-1003">Cell membrane</keyword>